<sequence length="311" mass="36061">MTKFSITKFVPKFLKLNPEARFTAREIAIWIMETYPEAVEQKRLNSNARKLPLDTYEAMLQQIISEIGAQRTSLEQRHGIRTTEGRPRRFFYSDKTEEDELIGITLLPPGDSVDAPTQYLSEHDLYPVFKDYLKDELKIVSKRIDERRSSNNRGVQGNRWLFPDIVGMEDLSEFWDHEVIEAAKAYSDKKTKLWSFELKLKVNGTNLRESFFQAVSNSSWANFGYLVAVEFQGSETLGELRLLSGLHGIGVIKFDPQDKSSSEILIPARERAEIDWGTVNRITQQNPDFKDYVKLVRQFYQTGDRLTSMWN</sequence>
<accession>A0A1I6LJS1</accession>
<dbReference type="EMBL" id="FOZM01000001">
    <property type="protein sequence ID" value="SFS03714.1"/>
    <property type="molecule type" value="Genomic_DNA"/>
</dbReference>
<keyword evidence="2" id="KW-1185">Reference proteome</keyword>
<dbReference type="OrthoDB" id="5289528at2"/>
<dbReference type="Proteomes" id="UP000198926">
    <property type="component" value="Unassembled WGS sequence"/>
</dbReference>
<organism evidence="1 2">
    <name type="scientific">Yoonia litorea</name>
    <dbReference type="NCBI Taxonomy" id="1123755"/>
    <lineage>
        <taxon>Bacteria</taxon>
        <taxon>Pseudomonadati</taxon>
        <taxon>Pseudomonadota</taxon>
        <taxon>Alphaproteobacteria</taxon>
        <taxon>Rhodobacterales</taxon>
        <taxon>Paracoccaceae</taxon>
        <taxon>Yoonia</taxon>
    </lineage>
</organism>
<dbReference type="AlphaFoldDB" id="A0A1I6LJS1"/>
<gene>
    <name evidence="1" type="ORF">SAMN05444714_0599</name>
</gene>
<dbReference type="RefSeq" id="WP_090203790.1">
    <property type="nucleotide sequence ID" value="NZ_FOZM01000001.1"/>
</dbReference>
<evidence type="ECO:0000313" key="1">
    <source>
        <dbReference type="EMBL" id="SFS03714.1"/>
    </source>
</evidence>
<name>A0A1I6LJS1_9RHOB</name>
<protein>
    <recommendedName>
        <fullName evidence="3">HrgA protein</fullName>
    </recommendedName>
</protein>
<evidence type="ECO:0000313" key="2">
    <source>
        <dbReference type="Proteomes" id="UP000198926"/>
    </source>
</evidence>
<evidence type="ECO:0008006" key="3">
    <source>
        <dbReference type="Google" id="ProtNLM"/>
    </source>
</evidence>
<proteinExistence type="predicted"/>
<dbReference type="STRING" id="1123755.SAMN05444714_0599"/>
<reference evidence="1 2" key="1">
    <citation type="submission" date="2016-10" db="EMBL/GenBank/DDBJ databases">
        <authorList>
            <person name="de Groot N.N."/>
        </authorList>
    </citation>
    <scope>NUCLEOTIDE SEQUENCE [LARGE SCALE GENOMIC DNA]</scope>
    <source>
        <strain evidence="1 2">DSM 29433</strain>
    </source>
</reference>